<name>A0ACC5T4J4_ENSAD</name>
<accession>A0ACC5T4J4</accession>
<comment type="caution">
    <text evidence="1">The sequence shown here is derived from an EMBL/GenBank/DDBJ whole genome shotgun (WGS) entry which is preliminary data.</text>
</comment>
<organism evidence="1 2">
    <name type="scientific">Ensifer adhaerens</name>
    <name type="common">Sinorhizobium morelense</name>
    <dbReference type="NCBI Taxonomy" id="106592"/>
    <lineage>
        <taxon>Bacteria</taxon>
        <taxon>Pseudomonadati</taxon>
        <taxon>Pseudomonadota</taxon>
        <taxon>Alphaproteobacteria</taxon>
        <taxon>Hyphomicrobiales</taxon>
        <taxon>Rhizobiaceae</taxon>
        <taxon>Sinorhizobium/Ensifer group</taxon>
        <taxon>Ensifer</taxon>
    </lineage>
</organism>
<dbReference type="Proteomes" id="UP000823773">
    <property type="component" value="Unassembled WGS sequence"/>
</dbReference>
<protein>
    <submittedName>
        <fullName evidence="1">Carbon monoxide dehydrogenase subunit G</fullName>
    </submittedName>
</protein>
<proteinExistence type="predicted"/>
<gene>
    <name evidence="1" type="ORF">J2Z19_005300</name>
</gene>
<keyword evidence="2" id="KW-1185">Reference proteome</keyword>
<evidence type="ECO:0000313" key="1">
    <source>
        <dbReference type="EMBL" id="MBP1875564.1"/>
    </source>
</evidence>
<dbReference type="EMBL" id="JAGGJR010000011">
    <property type="protein sequence ID" value="MBP1875564.1"/>
    <property type="molecule type" value="Genomic_DNA"/>
</dbReference>
<sequence length="269" mass="27782">MDMTGQQHIAATKEEVWAALNDADVLRVCIPGCQELTKSSDTEMSAVAVMKVGPVKARFQGVVTLSDLDPPNGYKITGEGQGGVAGFAKGVATVRLEAAEGGTILHYTVEAQIGGKLSQLGGRLIDVTAKQMSGQFFKRFAEEIQARQNLSSRSQPGEASVASREDPPTRVPPSSIAESAKISAVPRPSADPVGMSPASAPAGLMSLTAVVFAAVLAAMWLVHGGVLPSLAPTTAAGAGHMSPDAASVVQIVMAVAIGYLFGTRSRTRI</sequence>
<reference evidence="1" key="1">
    <citation type="submission" date="2021-03" db="EMBL/GenBank/DDBJ databases">
        <title>Genomic Encyclopedia of Type Strains, Phase IV (KMG-IV): sequencing the most valuable type-strain genomes for metagenomic binning, comparative biology and taxonomic classification.</title>
        <authorList>
            <person name="Goeker M."/>
        </authorList>
    </citation>
    <scope>NUCLEOTIDE SEQUENCE</scope>
    <source>
        <strain evidence="1">DSM 18131</strain>
    </source>
</reference>
<evidence type="ECO:0000313" key="2">
    <source>
        <dbReference type="Proteomes" id="UP000823773"/>
    </source>
</evidence>